<evidence type="ECO:0000256" key="2">
    <source>
        <dbReference type="SAM" id="SignalP"/>
    </source>
</evidence>
<accession>A0AAN6X4E9</accession>
<feature type="compositionally biased region" description="Basic and acidic residues" evidence="1">
    <location>
        <begin position="190"/>
        <end position="199"/>
    </location>
</feature>
<evidence type="ECO:0000313" key="4">
    <source>
        <dbReference type="Proteomes" id="UP001302126"/>
    </source>
</evidence>
<dbReference type="EMBL" id="MU864351">
    <property type="protein sequence ID" value="KAK4193183.1"/>
    <property type="molecule type" value="Genomic_DNA"/>
</dbReference>
<dbReference type="AlphaFoldDB" id="A0AAN6X4E9"/>
<reference evidence="3" key="2">
    <citation type="submission" date="2023-05" db="EMBL/GenBank/DDBJ databases">
        <authorList>
            <consortium name="Lawrence Berkeley National Laboratory"/>
            <person name="Steindorff A."/>
            <person name="Hensen N."/>
            <person name="Bonometti L."/>
            <person name="Westerberg I."/>
            <person name="Brannstrom I.O."/>
            <person name="Guillou S."/>
            <person name="Cros-Aarteil S."/>
            <person name="Calhoun S."/>
            <person name="Haridas S."/>
            <person name="Kuo A."/>
            <person name="Mondo S."/>
            <person name="Pangilinan J."/>
            <person name="Riley R."/>
            <person name="Labutti K."/>
            <person name="Andreopoulos B."/>
            <person name="Lipzen A."/>
            <person name="Chen C."/>
            <person name="Yanf M."/>
            <person name="Daum C."/>
            <person name="Ng V."/>
            <person name="Clum A."/>
            <person name="Ohm R."/>
            <person name="Martin F."/>
            <person name="Silar P."/>
            <person name="Natvig D."/>
            <person name="Lalanne C."/>
            <person name="Gautier V."/>
            <person name="Ament-Velasquez S.L."/>
            <person name="Kruys A."/>
            <person name="Hutchinson M.I."/>
            <person name="Powell A.J."/>
            <person name="Barry K."/>
            <person name="Miller A.N."/>
            <person name="Grigoriev I.V."/>
            <person name="Debuchy R."/>
            <person name="Gladieux P."/>
            <person name="Thoren M.H."/>
            <person name="Johannesson H."/>
        </authorList>
    </citation>
    <scope>NUCLEOTIDE SEQUENCE</scope>
    <source>
        <strain evidence="3">PSN309</strain>
    </source>
</reference>
<sequence>MAMAKFWVWLSFSAAQFRLPAAARVYNVGDGWDEKHVNGHPRKETHQVITTDRPSDCPARIEVDLSFHALDHKTERRSLRTVSPAFDETMHRGLGSLDLRLPFDVAAGPSRYAAIKRFNNQVTLNRLFLGTAEGLLGQFISILWAQGRTRTRESRTTSHDLGGSSYRFPRLFPLAYRTQVPYPLATSSSRDLHEGEKKSSSGLRGTGPQVTRWCPLSRGANWYDTGRMETTRWR</sequence>
<gene>
    <name evidence="3" type="ORF">QBC35DRAFT_480853</name>
</gene>
<proteinExistence type="predicted"/>
<keyword evidence="4" id="KW-1185">Reference proteome</keyword>
<organism evidence="3 4">
    <name type="scientific">Podospora australis</name>
    <dbReference type="NCBI Taxonomy" id="1536484"/>
    <lineage>
        <taxon>Eukaryota</taxon>
        <taxon>Fungi</taxon>
        <taxon>Dikarya</taxon>
        <taxon>Ascomycota</taxon>
        <taxon>Pezizomycotina</taxon>
        <taxon>Sordariomycetes</taxon>
        <taxon>Sordariomycetidae</taxon>
        <taxon>Sordariales</taxon>
        <taxon>Podosporaceae</taxon>
        <taxon>Podospora</taxon>
    </lineage>
</organism>
<name>A0AAN6X4E9_9PEZI</name>
<keyword evidence="2" id="KW-0732">Signal</keyword>
<dbReference type="Proteomes" id="UP001302126">
    <property type="component" value="Unassembled WGS sequence"/>
</dbReference>
<evidence type="ECO:0000313" key="3">
    <source>
        <dbReference type="EMBL" id="KAK4193183.1"/>
    </source>
</evidence>
<feature type="signal peptide" evidence="2">
    <location>
        <begin position="1"/>
        <end position="22"/>
    </location>
</feature>
<comment type="caution">
    <text evidence="3">The sequence shown here is derived from an EMBL/GenBank/DDBJ whole genome shotgun (WGS) entry which is preliminary data.</text>
</comment>
<feature type="region of interest" description="Disordered" evidence="1">
    <location>
        <begin position="186"/>
        <end position="212"/>
    </location>
</feature>
<reference evidence="3" key="1">
    <citation type="journal article" date="2023" name="Mol. Phylogenet. Evol.">
        <title>Genome-scale phylogeny and comparative genomics of the fungal order Sordariales.</title>
        <authorList>
            <person name="Hensen N."/>
            <person name="Bonometti L."/>
            <person name="Westerberg I."/>
            <person name="Brannstrom I.O."/>
            <person name="Guillou S."/>
            <person name="Cros-Aarteil S."/>
            <person name="Calhoun S."/>
            <person name="Haridas S."/>
            <person name="Kuo A."/>
            <person name="Mondo S."/>
            <person name="Pangilinan J."/>
            <person name="Riley R."/>
            <person name="LaButti K."/>
            <person name="Andreopoulos B."/>
            <person name="Lipzen A."/>
            <person name="Chen C."/>
            <person name="Yan M."/>
            <person name="Daum C."/>
            <person name="Ng V."/>
            <person name="Clum A."/>
            <person name="Steindorff A."/>
            <person name="Ohm R.A."/>
            <person name="Martin F."/>
            <person name="Silar P."/>
            <person name="Natvig D.O."/>
            <person name="Lalanne C."/>
            <person name="Gautier V."/>
            <person name="Ament-Velasquez S.L."/>
            <person name="Kruys A."/>
            <person name="Hutchinson M.I."/>
            <person name="Powell A.J."/>
            <person name="Barry K."/>
            <person name="Miller A.N."/>
            <person name="Grigoriev I.V."/>
            <person name="Debuchy R."/>
            <person name="Gladieux P."/>
            <person name="Hiltunen Thoren M."/>
            <person name="Johannesson H."/>
        </authorList>
    </citation>
    <scope>NUCLEOTIDE SEQUENCE</scope>
    <source>
        <strain evidence="3">PSN309</strain>
    </source>
</reference>
<protein>
    <submittedName>
        <fullName evidence="3">Uncharacterized protein</fullName>
    </submittedName>
</protein>
<evidence type="ECO:0000256" key="1">
    <source>
        <dbReference type="SAM" id="MobiDB-lite"/>
    </source>
</evidence>
<feature type="chain" id="PRO_5042954930" evidence="2">
    <location>
        <begin position="23"/>
        <end position="234"/>
    </location>
</feature>